<accession>A0A0K1PAS8</accession>
<feature type="active site" description="Proton acceptor" evidence="2">
    <location>
        <position position="353"/>
    </location>
</feature>
<keyword evidence="1 2" id="KW-0443">Lipid metabolism</keyword>
<dbReference type="PROSITE" id="PS51635">
    <property type="entry name" value="PNPLA"/>
    <property type="match status" value="1"/>
</dbReference>
<dbReference type="InterPro" id="IPR002641">
    <property type="entry name" value="PNPLA_dom"/>
</dbReference>
<dbReference type="Pfam" id="PF01734">
    <property type="entry name" value="Patatin"/>
    <property type="match status" value="1"/>
</dbReference>
<evidence type="ECO:0000259" key="3">
    <source>
        <dbReference type="PROSITE" id="PS51635"/>
    </source>
</evidence>
<evidence type="ECO:0000313" key="5">
    <source>
        <dbReference type="Proteomes" id="UP000055590"/>
    </source>
</evidence>
<evidence type="ECO:0000313" key="4">
    <source>
        <dbReference type="EMBL" id="AKU90648.1"/>
    </source>
</evidence>
<proteinExistence type="predicted"/>
<dbReference type="KEGG" id="vin:AKJ08_1035"/>
<dbReference type="Gene3D" id="3.40.1090.10">
    <property type="entry name" value="Cytosolic phospholipase A2 catalytic domain"/>
    <property type="match status" value="1"/>
</dbReference>
<feature type="active site" description="Nucleophile" evidence="2">
    <location>
        <position position="162"/>
    </location>
</feature>
<sequence length="471" mass="51686">MSAVERFQQVRPLEELEVALVRATLADPWALGPGEEASLRWAISLARLGEVGPPERSVSLAPDVAPFREELVRRLTDALERPDFAALGAFAPEAAARSKQLRDSLLLRHDGRLDPQSLDAELREKKLVLSLGGGGGTSYVYLGAFALLEEHGLRPSLIAATSMGAIHGLFRARSHTYDSGEVLAALRALSWSRLFRVLAIENRYGLPAALRLYLRGALLRHFQRDDGSPFTFRDLEIPMLVTLSGIRRGMLPRPLSHYEHLVEPTRLALRPWLLKSKLEEVAAATSELAKPGVLDGIAVGQEDWTNDFDVVDAAGFSCAVPGLIHYDVLRPDPRMHELLGTLFTRRDLFRLVDGGLTENVPSRAAWDAVQAGRIGSRNALILALDAFAPRLSTPLWLPLQRIAAENVRAANRYATVVRAFRQTPSPTQLIPSISTVVAAMNRGKVELSEDLPLVRKLLAPLPPLDTIARAA</sequence>
<gene>
    <name evidence="4" type="ORF">AKJ08_1035</name>
</gene>
<dbReference type="GO" id="GO:0016042">
    <property type="term" value="P:lipid catabolic process"/>
    <property type="evidence" value="ECO:0007669"/>
    <property type="project" value="UniProtKB-UniRule"/>
</dbReference>
<comment type="caution">
    <text evidence="2">Lacks conserved residue(s) required for the propagation of feature annotation.</text>
</comment>
<dbReference type="EMBL" id="CP012332">
    <property type="protein sequence ID" value="AKU90648.1"/>
    <property type="molecule type" value="Genomic_DNA"/>
</dbReference>
<name>A0A0K1PAS8_9BACT</name>
<protein>
    <recommendedName>
        <fullName evidence="3">PNPLA domain-containing protein</fullName>
    </recommendedName>
</protein>
<keyword evidence="5" id="KW-1185">Reference proteome</keyword>
<feature type="short sequence motif" description="DGA/G" evidence="2">
    <location>
        <begin position="353"/>
        <end position="355"/>
    </location>
</feature>
<dbReference type="InterPro" id="IPR016035">
    <property type="entry name" value="Acyl_Trfase/lysoPLipase"/>
</dbReference>
<dbReference type="PATRIC" id="fig|1391653.3.peg.1062"/>
<dbReference type="Proteomes" id="UP000055590">
    <property type="component" value="Chromosome"/>
</dbReference>
<dbReference type="RefSeq" id="WP_050725072.1">
    <property type="nucleotide sequence ID" value="NZ_CP012332.1"/>
</dbReference>
<evidence type="ECO:0000256" key="2">
    <source>
        <dbReference type="PROSITE-ProRule" id="PRU01161"/>
    </source>
</evidence>
<keyword evidence="2" id="KW-0442">Lipid degradation</keyword>
<evidence type="ECO:0000256" key="1">
    <source>
        <dbReference type="ARBA" id="ARBA00023098"/>
    </source>
</evidence>
<keyword evidence="2" id="KW-0378">Hydrolase</keyword>
<feature type="domain" description="PNPLA" evidence="3">
    <location>
        <begin position="129"/>
        <end position="366"/>
    </location>
</feature>
<dbReference type="SUPFAM" id="SSF52151">
    <property type="entry name" value="FabD/lysophospholipase-like"/>
    <property type="match status" value="1"/>
</dbReference>
<reference evidence="4 5" key="1">
    <citation type="submission" date="2015-08" db="EMBL/GenBank/DDBJ databases">
        <authorList>
            <person name="Babu N.S."/>
            <person name="Beckwith C.J."/>
            <person name="Beseler K.G."/>
            <person name="Brison A."/>
            <person name="Carone J.V."/>
            <person name="Caskin T.P."/>
            <person name="Diamond M."/>
            <person name="Durham M.E."/>
            <person name="Foxe J.M."/>
            <person name="Go M."/>
            <person name="Henderson B.A."/>
            <person name="Jones I.B."/>
            <person name="McGettigan J.A."/>
            <person name="Micheletti S.J."/>
            <person name="Nasrallah M.E."/>
            <person name="Ortiz D."/>
            <person name="Piller C.R."/>
            <person name="Privatt S.R."/>
            <person name="Schneider S.L."/>
            <person name="Sharp S."/>
            <person name="Smith T.C."/>
            <person name="Stanton J.D."/>
            <person name="Ullery H.E."/>
            <person name="Wilson R.J."/>
            <person name="Serrano M.G."/>
            <person name="Buck G."/>
            <person name="Lee V."/>
            <person name="Wang Y."/>
            <person name="Carvalho R."/>
            <person name="Voegtly L."/>
            <person name="Shi R."/>
            <person name="Duckworth R."/>
            <person name="Johnson A."/>
            <person name="Loviza R."/>
            <person name="Walstead R."/>
            <person name="Shah Z."/>
            <person name="Kiflezghi M."/>
            <person name="Wade K."/>
            <person name="Ball S.L."/>
            <person name="Bradley K.W."/>
            <person name="Asai D.J."/>
            <person name="Bowman C.A."/>
            <person name="Russell D.A."/>
            <person name="Pope W.H."/>
            <person name="Jacobs-Sera D."/>
            <person name="Hendrix R.W."/>
            <person name="Hatfull G.F."/>
        </authorList>
    </citation>
    <scope>NUCLEOTIDE SEQUENCE [LARGE SCALE GENOMIC DNA]</scope>
    <source>
        <strain evidence="4 5">DSM 27710</strain>
    </source>
</reference>
<organism evidence="4 5">
    <name type="scientific">Vulgatibacter incomptus</name>
    <dbReference type="NCBI Taxonomy" id="1391653"/>
    <lineage>
        <taxon>Bacteria</taxon>
        <taxon>Pseudomonadati</taxon>
        <taxon>Myxococcota</taxon>
        <taxon>Myxococcia</taxon>
        <taxon>Myxococcales</taxon>
        <taxon>Cystobacterineae</taxon>
        <taxon>Vulgatibacteraceae</taxon>
        <taxon>Vulgatibacter</taxon>
    </lineage>
</organism>
<dbReference type="STRING" id="1391653.AKJ08_1035"/>
<dbReference type="AlphaFoldDB" id="A0A0K1PAS8"/>
<dbReference type="GO" id="GO:0016787">
    <property type="term" value="F:hydrolase activity"/>
    <property type="evidence" value="ECO:0007669"/>
    <property type="project" value="UniProtKB-UniRule"/>
</dbReference>